<dbReference type="InterPro" id="IPR005111">
    <property type="entry name" value="MoeA_C_domain_IV"/>
</dbReference>
<comment type="cofactor">
    <cofactor evidence="6">
        <name>Mg(2+)</name>
        <dbReference type="ChEBI" id="CHEBI:18420"/>
    </cofactor>
</comment>
<comment type="pathway">
    <text evidence="2 6">Cofactor biosynthesis; molybdopterin biosynthesis.</text>
</comment>
<dbReference type="InterPro" id="IPR036688">
    <property type="entry name" value="MoeA_C_domain_IV_sf"/>
</dbReference>
<evidence type="ECO:0000256" key="6">
    <source>
        <dbReference type="RuleBase" id="RU365090"/>
    </source>
</evidence>
<dbReference type="SMART" id="SM00852">
    <property type="entry name" value="MoCF_biosynth"/>
    <property type="match status" value="1"/>
</dbReference>
<organism evidence="8">
    <name type="scientific">Mesoaciditoga lauensis</name>
    <dbReference type="NCBI Taxonomy" id="1495039"/>
    <lineage>
        <taxon>Bacteria</taxon>
        <taxon>Thermotogati</taxon>
        <taxon>Thermotogota</taxon>
        <taxon>Thermotogae</taxon>
        <taxon>Mesoaciditogales</taxon>
        <taxon>Mesoaciditogaceae</taxon>
        <taxon>Mesoaciditoga</taxon>
    </lineage>
</organism>
<dbReference type="Gene3D" id="2.40.340.10">
    <property type="entry name" value="MoeA, C-terminal, domain IV"/>
    <property type="match status" value="1"/>
</dbReference>
<comment type="similarity">
    <text evidence="3 6">Belongs to the MoeA family.</text>
</comment>
<evidence type="ECO:0000256" key="1">
    <source>
        <dbReference type="ARBA" id="ARBA00002901"/>
    </source>
</evidence>
<keyword evidence="6" id="KW-0479">Metal-binding</keyword>
<gene>
    <name evidence="8" type="ORF">ENX73_04735</name>
</gene>
<evidence type="ECO:0000256" key="2">
    <source>
        <dbReference type="ARBA" id="ARBA00005046"/>
    </source>
</evidence>
<dbReference type="CDD" id="cd00887">
    <property type="entry name" value="MoeA"/>
    <property type="match status" value="1"/>
</dbReference>
<comment type="catalytic activity">
    <reaction evidence="5">
        <text>adenylyl-molybdopterin + molybdate = Mo-molybdopterin + AMP + H(+)</text>
        <dbReference type="Rhea" id="RHEA:35047"/>
        <dbReference type="ChEBI" id="CHEBI:15378"/>
        <dbReference type="ChEBI" id="CHEBI:36264"/>
        <dbReference type="ChEBI" id="CHEBI:62727"/>
        <dbReference type="ChEBI" id="CHEBI:71302"/>
        <dbReference type="ChEBI" id="CHEBI:456215"/>
        <dbReference type="EC" id="2.10.1.1"/>
    </reaction>
</comment>
<keyword evidence="6 8" id="KW-0808">Transferase</keyword>
<feature type="domain" description="MoaB/Mog" evidence="7">
    <location>
        <begin position="179"/>
        <end position="321"/>
    </location>
</feature>
<dbReference type="InterPro" id="IPR036135">
    <property type="entry name" value="MoeA_linker/N_sf"/>
</dbReference>
<dbReference type="EMBL" id="DTPE01000190">
    <property type="protein sequence ID" value="HGE75412.1"/>
    <property type="molecule type" value="Genomic_DNA"/>
</dbReference>
<keyword evidence="4 6" id="KW-0501">Molybdenum cofactor biosynthesis</keyword>
<dbReference type="UniPathway" id="UPA00344"/>
<dbReference type="PANTHER" id="PTHR10192:SF5">
    <property type="entry name" value="GEPHYRIN"/>
    <property type="match status" value="1"/>
</dbReference>
<evidence type="ECO:0000256" key="3">
    <source>
        <dbReference type="ARBA" id="ARBA00010763"/>
    </source>
</evidence>
<dbReference type="GO" id="GO:0046872">
    <property type="term" value="F:metal ion binding"/>
    <property type="evidence" value="ECO:0007669"/>
    <property type="project" value="UniProtKB-UniRule"/>
</dbReference>
<proteinExistence type="inferred from homology"/>
<comment type="caution">
    <text evidence="8">The sequence shown here is derived from an EMBL/GenBank/DDBJ whole genome shotgun (WGS) entry which is preliminary data.</text>
</comment>
<dbReference type="SUPFAM" id="SSF53218">
    <property type="entry name" value="Molybdenum cofactor biosynthesis proteins"/>
    <property type="match status" value="1"/>
</dbReference>
<dbReference type="GO" id="GO:0006777">
    <property type="term" value="P:Mo-molybdopterin cofactor biosynthetic process"/>
    <property type="evidence" value="ECO:0007669"/>
    <property type="project" value="UniProtKB-UniRule"/>
</dbReference>
<accession>A0A7V3RF57</accession>
<dbReference type="Gene3D" id="3.90.105.10">
    <property type="entry name" value="Molybdopterin biosynthesis moea protein, domain 2"/>
    <property type="match status" value="1"/>
</dbReference>
<evidence type="ECO:0000259" key="7">
    <source>
        <dbReference type="SMART" id="SM00852"/>
    </source>
</evidence>
<dbReference type="Pfam" id="PF00994">
    <property type="entry name" value="MoCF_biosynth"/>
    <property type="match status" value="1"/>
</dbReference>
<dbReference type="Gene3D" id="3.40.980.10">
    <property type="entry name" value="MoaB/Mog-like domain"/>
    <property type="match status" value="1"/>
</dbReference>
<dbReference type="Gene3D" id="2.170.190.11">
    <property type="entry name" value="Molybdopterin biosynthesis moea protein, domain 3"/>
    <property type="match status" value="1"/>
</dbReference>
<dbReference type="InterPro" id="IPR005110">
    <property type="entry name" value="MoeA_linker/N"/>
</dbReference>
<dbReference type="InterPro" id="IPR038987">
    <property type="entry name" value="MoeA-like"/>
</dbReference>
<sequence>MVLMMELEEALKVFDGVKEIDDTESVKINDSIGRIIAHDTVSKYDFPPYDRSAMDGFAFRYEDIAASPTPLLKVKGEVMAGHSGKIDLNKGECVRIMTGGVVPKPCDTVIEFEACTEEGGIVRIPKLPPKFSNIAFQGEDLKKGEYAFERGDLVKENKINLMASLGMNYVDVKRKLRIGVIPTGDELIDIDEELNYGKIRDSSKYSLEAQIRGVFQEFVNFGISKDDEESIKYKISKGIESECDILLITGGSSMGDKDLTQRVLEKMGATIIAEKIAIKPGMPTIIAKLNGRKDVWIFGMPGNPVSTYIAFEMVVIPLIEKLTGTNKLSPNLLEGTFAGTFKKKPDRVHFVPCKVESGKVIPIRYNGSGDFTSLSRADGFFIAPKESSVLQTGDPVKYFMIKG</sequence>
<dbReference type="Pfam" id="PF03453">
    <property type="entry name" value="MoeA_N"/>
    <property type="match status" value="1"/>
</dbReference>
<dbReference type="EC" id="2.10.1.1" evidence="6"/>
<evidence type="ECO:0000256" key="4">
    <source>
        <dbReference type="ARBA" id="ARBA00023150"/>
    </source>
</evidence>
<dbReference type="GO" id="GO:0061599">
    <property type="term" value="F:molybdopterin molybdotransferase activity"/>
    <property type="evidence" value="ECO:0007669"/>
    <property type="project" value="UniProtKB-UniRule"/>
</dbReference>
<keyword evidence="6" id="KW-0460">Magnesium</keyword>
<reference evidence="8" key="1">
    <citation type="journal article" date="2020" name="mSystems">
        <title>Genome- and Community-Level Interaction Insights into Carbon Utilization and Element Cycling Functions of Hydrothermarchaeota in Hydrothermal Sediment.</title>
        <authorList>
            <person name="Zhou Z."/>
            <person name="Liu Y."/>
            <person name="Xu W."/>
            <person name="Pan J."/>
            <person name="Luo Z.H."/>
            <person name="Li M."/>
        </authorList>
    </citation>
    <scope>NUCLEOTIDE SEQUENCE [LARGE SCALE GENOMIC DNA]</scope>
    <source>
        <strain evidence="8">SpSt-966</strain>
    </source>
</reference>
<dbReference type="NCBIfam" id="TIGR00177">
    <property type="entry name" value="molyb_syn"/>
    <property type="match status" value="1"/>
</dbReference>
<comment type="function">
    <text evidence="1 6">Catalyzes the insertion of molybdate into adenylated molybdopterin with the concomitant release of AMP.</text>
</comment>
<dbReference type="Pfam" id="PF03454">
    <property type="entry name" value="MoeA_C"/>
    <property type="match status" value="1"/>
</dbReference>
<dbReference type="GO" id="GO:0005829">
    <property type="term" value="C:cytosol"/>
    <property type="evidence" value="ECO:0007669"/>
    <property type="project" value="TreeGrafter"/>
</dbReference>
<dbReference type="SUPFAM" id="SSF63882">
    <property type="entry name" value="MoeA N-terminal region -like"/>
    <property type="match status" value="1"/>
</dbReference>
<dbReference type="InterPro" id="IPR036425">
    <property type="entry name" value="MoaB/Mog-like_dom_sf"/>
</dbReference>
<dbReference type="PANTHER" id="PTHR10192">
    <property type="entry name" value="MOLYBDOPTERIN BIOSYNTHESIS PROTEIN"/>
    <property type="match status" value="1"/>
</dbReference>
<dbReference type="AlphaFoldDB" id="A0A7V3RF57"/>
<protein>
    <recommendedName>
        <fullName evidence="6">Molybdopterin molybdenumtransferase</fullName>
        <ecNumber evidence="6">2.10.1.1</ecNumber>
    </recommendedName>
</protein>
<evidence type="ECO:0000256" key="5">
    <source>
        <dbReference type="ARBA" id="ARBA00047317"/>
    </source>
</evidence>
<dbReference type="SUPFAM" id="SSF63867">
    <property type="entry name" value="MoeA C-terminal domain-like"/>
    <property type="match status" value="1"/>
</dbReference>
<keyword evidence="6" id="KW-0500">Molybdenum</keyword>
<name>A0A7V3RF57_9BACT</name>
<dbReference type="InterPro" id="IPR001453">
    <property type="entry name" value="MoaB/Mog_dom"/>
</dbReference>
<evidence type="ECO:0000313" key="8">
    <source>
        <dbReference type="EMBL" id="HGE75412.1"/>
    </source>
</evidence>